<dbReference type="OrthoDB" id="284357at2759"/>
<sequence>MSSGTKVSFKIILASDRNRPYKILSVPEDAPFTAVIKFASEQVSSATSAVITLEGVGINPNNTAGQIFLKYGSELQLIPRDRVGCSSNPNISLNEYGRGNFFIL</sequence>
<protein>
    <recommendedName>
        <fullName evidence="2">Ubiquitin-fold modifier 1</fullName>
    </recommendedName>
</protein>
<evidence type="ECO:0000256" key="1">
    <source>
        <dbReference type="ARBA" id="ARBA00010230"/>
    </source>
</evidence>
<keyword evidence="3" id="KW-1017">Isopeptide bond</keyword>
<dbReference type="EMBL" id="JIBK01000002">
    <property type="protein sequence ID" value="POM82180.1"/>
    <property type="molecule type" value="Genomic_DNA"/>
</dbReference>
<keyword evidence="6" id="KW-1185">Reference proteome</keyword>
<evidence type="ECO:0000256" key="4">
    <source>
        <dbReference type="ARBA" id="ARBA00022786"/>
    </source>
</evidence>
<dbReference type="GO" id="GO:0005737">
    <property type="term" value="C:cytoplasm"/>
    <property type="evidence" value="ECO:0007669"/>
    <property type="project" value="TreeGrafter"/>
</dbReference>
<name>A0A2P4YWJ7_9CRYT</name>
<dbReference type="VEuPathDB" id="CryptoDB:CmeUKMEL1_01105"/>
<dbReference type="Gene3D" id="3.10.20.90">
    <property type="entry name" value="Phosphatidylinositol 3-kinase Catalytic Subunit, Chain A, domain 1"/>
    <property type="match status" value="1"/>
</dbReference>
<keyword evidence="4" id="KW-0833">Ubl conjugation pathway</keyword>
<dbReference type="AlphaFoldDB" id="A0A2P4YWJ7"/>
<accession>A0A2P4YWJ7</accession>
<gene>
    <name evidence="5" type="ORF">CmeUKMEL1_01105</name>
</gene>
<organism evidence="5 6">
    <name type="scientific">Cryptosporidium meleagridis</name>
    <dbReference type="NCBI Taxonomy" id="93969"/>
    <lineage>
        <taxon>Eukaryota</taxon>
        <taxon>Sar</taxon>
        <taxon>Alveolata</taxon>
        <taxon>Apicomplexa</taxon>
        <taxon>Conoidasida</taxon>
        <taxon>Coccidia</taxon>
        <taxon>Eucoccidiorida</taxon>
        <taxon>Eimeriorina</taxon>
        <taxon>Cryptosporidiidae</taxon>
        <taxon>Cryptosporidium</taxon>
    </lineage>
</organism>
<comment type="caution">
    <text evidence="5">The sequence shown here is derived from an EMBL/GenBank/DDBJ whole genome shotgun (WGS) entry which is preliminary data.</text>
</comment>
<dbReference type="PANTHER" id="PTHR15825">
    <property type="entry name" value="UBIQUITIN-FOLD MODIFIER 1"/>
    <property type="match status" value="1"/>
</dbReference>
<dbReference type="PANTHER" id="PTHR15825:SF0">
    <property type="entry name" value="UBIQUITIN-FOLD MODIFIER 1"/>
    <property type="match status" value="1"/>
</dbReference>
<proteinExistence type="inferred from homology"/>
<dbReference type="GO" id="GO:0005634">
    <property type="term" value="C:nucleus"/>
    <property type="evidence" value="ECO:0007669"/>
    <property type="project" value="TreeGrafter"/>
</dbReference>
<dbReference type="GO" id="GO:1990592">
    <property type="term" value="P:protein K69-linked ufmylation"/>
    <property type="evidence" value="ECO:0007669"/>
    <property type="project" value="TreeGrafter"/>
</dbReference>
<comment type="similarity">
    <text evidence="1">Belongs to the UFM1 family.</text>
</comment>
<evidence type="ECO:0000313" key="5">
    <source>
        <dbReference type="EMBL" id="POM82180.1"/>
    </source>
</evidence>
<evidence type="ECO:0000256" key="2">
    <source>
        <dbReference type="ARBA" id="ARBA00015319"/>
    </source>
</evidence>
<dbReference type="InterPro" id="IPR005375">
    <property type="entry name" value="UFM1"/>
</dbReference>
<dbReference type="Pfam" id="PF03671">
    <property type="entry name" value="Ufm1"/>
    <property type="match status" value="1"/>
</dbReference>
<dbReference type="InterPro" id="IPR029071">
    <property type="entry name" value="Ubiquitin-like_domsf"/>
</dbReference>
<dbReference type="SUPFAM" id="SSF54236">
    <property type="entry name" value="Ubiquitin-like"/>
    <property type="match status" value="1"/>
</dbReference>
<evidence type="ECO:0000313" key="6">
    <source>
        <dbReference type="Proteomes" id="UP000236928"/>
    </source>
</evidence>
<dbReference type="Proteomes" id="UP000236928">
    <property type="component" value="Unassembled WGS sequence"/>
</dbReference>
<evidence type="ECO:0000256" key="3">
    <source>
        <dbReference type="ARBA" id="ARBA00022499"/>
    </source>
</evidence>
<reference evidence="5 6" key="1">
    <citation type="submission" date="2014-04" db="EMBL/GenBank/DDBJ databases">
        <title>Comparative Genomics of Cryptosporidium Species.</title>
        <authorList>
            <person name="Silva J.C."/>
            <person name="Su Q."/>
            <person name="Chalmers R."/>
            <person name="Chibucos M.C."/>
            <person name="Elwin K."/>
            <person name="Godinez A."/>
            <person name="Guo F."/>
            <person name="Huynh K."/>
            <person name="Orvis J."/>
            <person name="Ott S."/>
            <person name="Sadzewicz L."/>
            <person name="Sengamalay N."/>
            <person name="Shetty A."/>
            <person name="Sun M."/>
            <person name="Tallon L."/>
            <person name="Xiao L."/>
            <person name="Zhang H."/>
            <person name="Fraser C.M."/>
            <person name="Zhu G."/>
            <person name="Kissinger J."/>
            <person name="Widmer G."/>
        </authorList>
    </citation>
    <scope>NUCLEOTIDE SEQUENCE [LARGE SCALE GENOMIC DNA]</scope>
    <source>
        <strain evidence="5 6">UKMEL1</strain>
    </source>
</reference>